<gene>
    <name evidence="1" type="ORF">GCM10011521_02210</name>
</gene>
<name>A0ABQ1HBC3_9GAMM</name>
<dbReference type="Pfam" id="PF11539">
    <property type="entry name" value="DUF3228"/>
    <property type="match status" value="1"/>
</dbReference>
<dbReference type="InterPro" id="IPR021610">
    <property type="entry name" value="DUF3228"/>
</dbReference>
<accession>A0ABQ1HBC3</accession>
<dbReference type="Proteomes" id="UP000623419">
    <property type="component" value="Unassembled WGS sequence"/>
</dbReference>
<evidence type="ECO:0000313" key="2">
    <source>
        <dbReference type="Proteomes" id="UP000623419"/>
    </source>
</evidence>
<evidence type="ECO:0000313" key="1">
    <source>
        <dbReference type="EMBL" id="GGA67628.1"/>
    </source>
</evidence>
<reference evidence="2" key="1">
    <citation type="journal article" date="2019" name="Int. J. Syst. Evol. Microbiol.">
        <title>The Global Catalogue of Microorganisms (GCM) 10K type strain sequencing project: providing services to taxonomists for standard genome sequencing and annotation.</title>
        <authorList>
            <consortium name="The Broad Institute Genomics Platform"/>
            <consortium name="The Broad Institute Genome Sequencing Center for Infectious Disease"/>
            <person name="Wu L."/>
            <person name="Ma J."/>
        </authorList>
    </citation>
    <scope>NUCLEOTIDE SEQUENCE [LARGE SCALE GENOMIC DNA]</scope>
    <source>
        <strain evidence="2">CGMCC 1.15905</strain>
    </source>
</reference>
<organism evidence="1 2">
    <name type="scientific">Arenimonas soli</name>
    <dbReference type="NCBI Taxonomy" id="2269504"/>
    <lineage>
        <taxon>Bacteria</taxon>
        <taxon>Pseudomonadati</taxon>
        <taxon>Pseudomonadota</taxon>
        <taxon>Gammaproteobacteria</taxon>
        <taxon>Lysobacterales</taxon>
        <taxon>Lysobacteraceae</taxon>
        <taxon>Arenimonas</taxon>
    </lineage>
</organism>
<dbReference type="PANTHER" id="PTHR38666:SF2">
    <property type="entry name" value="FLAGELLAR ASSOCIATED PROTEIN"/>
    <property type="match status" value="1"/>
</dbReference>
<keyword evidence="2" id="KW-1185">Reference proteome</keyword>
<dbReference type="Gene3D" id="3.30.2310.50">
    <property type="entry name" value="Protein of unknown function (DUF3228), domain 1"/>
    <property type="match status" value="2"/>
</dbReference>
<dbReference type="EMBL" id="BMKC01000001">
    <property type="protein sequence ID" value="GGA67628.1"/>
    <property type="molecule type" value="Genomic_DNA"/>
</dbReference>
<evidence type="ECO:0008006" key="3">
    <source>
        <dbReference type="Google" id="ProtNLM"/>
    </source>
</evidence>
<protein>
    <recommendedName>
        <fullName evidence="3">DUF3228 domain-containing protein</fullName>
    </recommendedName>
</protein>
<comment type="caution">
    <text evidence="1">The sequence shown here is derived from an EMBL/GenBank/DDBJ whole genome shotgun (WGS) entry which is preliminary data.</text>
</comment>
<sequence length="196" mass="22036">MNRPPVFPDNPPMTIAMTDFARRRLFPGDGRRTAIQDTSAEAFVERLNSEAPEAVLPGYAPFCRLHVHRNWTATRCSAIPITPENRQLLCSAYEARTPAELPVLVRWFEGLEPPVAKYLVPILYDREQLAKEGTTIDADWGIVGCLYTMEPAEIPMVPITMLRNALGVEEGGSGVPIDREAYQRAVAFWNSHANWR</sequence>
<proteinExistence type="predicted"/>
<dbReference type="PANTHER" id="PTHR38666">
    <property type="match status" value="1"/>
</dbReference>